<comment type="caution">
    <text evidence="1">The sequence shown here is derived from an EMBL/GenBank/DDBJ whole genome shotgun (WGS) entry which is preliminary data.</text>
</comment>
<protein>
    <recommendedName>
        <fullName evidence="3">Glycosyl transferase family 2</fullName>
    </recommendedName>
</protein>
<dbReference type="OrthoDB" id="9810303at2"/>
<organism evidence="1 2">
    <name type="scientific">Chitinophaga japonensis</name>
    <name type="common">Flexibacter japonensis</name>
    <dbReference type="NCBI Taxonomy" id="104662"/>
    <lineage>
        <taxon>Bacteria</taxon>
        <taxon>Pseudomonadati</taxon>
        <taxon>Bacteroidota</taxon>
        <taxon>Chitinophagia</taxon>
        <taxon>Chitinophagales</taxon>
        <taxon>Chitinophagaceae</taxon>
        <taxon>Chitinophaga</taxon>
    </lineage>
</organism>
<dbReference type="Gene3D" id="3.90.550.10">
    <property type="entry name" value="Spore Coat Polysaccharide Biosynthesis Protein SpsA, Chain A"/>
    <property type="match status" value="1"/>
</dbReference>
<dbReference type="EMBL" id="VLLG01000004">
    <property type="protein sequence ID" value="TWI86309.1"/>
    <property type="molecule type" value="Genomic_DNA"/>
</dbReference>
<proteinExistence type="predicted"/>
<keyword evidence="2" id="KW-1185">Reference proteome</keyword>
<dbReference type="InterPro" id="IPR029044">
    <property type="entry name" value="Nucleotide-diphossugar_trans"/>
</dbReference>
<evidence type="ECO:0008006" key="3">
    <source>
        <dbReference type="Google" id="ProtNLM"/>
    </source>
</evidence>
<dbReference type="Proteomes" id="UP000316778">
    <property type="component" value="Unassembled WGS sequence"/>
</dbReference>
<accession>A0A562SY85</accession>
<gene>
    <name evidence="1" type="ORF">LX66_3563</name>
</gene>
<evidence type="ECO:0000313" key="1">
    <source>
        <dbReference type="EMBL" id="TWI86309.1"/>
    </source>
</evidence>
<dbReference type="RefSeq" id="WP_145716023.1">
    <property type="nucleotide sequence ID" value="NZ_BAAAFY010000005.1"/>
</dbReference>
<reference evidence="1 2" key="1">
    <citation type="journal article" date="2013" name="Stand. Genomic Sci.">
        <title>Genomic Encyclopedia of Type Strains, Phase I: The one thousand microbial genomes (KMG-I) project.</title>
        <authorList>
            <person name="Kyrpides N.C."/>
            <person name="Woyke T."/>
            <person name="Eisen J.A."/>
            <person name="Garrity G."/>
            <person name="Lilburn T.G."/>
            <person name="Beck B.J."/>
            <person name="Whitman W.B."/>
            <person name="Hugenholtz P."/>
            <person name="Klenk H.P."/>
        </authorList>
    </citation>
    <scope>NUCLEOTIDE SEQUENCE [LARGE SCALE GENOMIC DNA]</scope>
    <source>
        <strain evidence="1 2">DSM 13484</strain>
    </source>
</reference>
<sequence>MSKYFIGTYTNWCKEYCDHQFFERLGQLRDDSPVVVVDNTDPSKHNYASYLSELMFKLCPNQVVHRVHWYQAKEDHQFHYNVEASASLIRERFLSSDLPYLLLVESDVIPPVDLLTQLDTTIAKLPSDWGILGCLYYDGFHDYSKTGIHETNHALSGCTVYRREVIERYPFRVSAENWAAFPDAWICHDVNSDAIYRIFNDHDIRCEHLHYQGVSRQSKPL</sequence>
<dbReference type="SUPFAM" id="SSF53448">
    <property type="entry name" value="Nucleotide-diphospho-sugar transferases"/>
    <property type="match status" value="1"/>
</dbReference>
<dbReference type="AlphaFoldDB" id="A0A562SY85"/>
<evidence type="ECO:0000313" key="2">
    <source>
        <dbReference type="Proteomes" id="UP000316778"/>
    </source>
</evidence>
<name>A0A562SY85_CHIJA</name>